<protein>
    <submittedName>
        <fullName evidence="4">TraI</fullName>
    </submittedName>
</protein>
<dbReference type="Proteomes" id="UP000254176">
    <property type="component" value="Unassembled WGS sequence"/>
</dbReference>
<feature type="compositionally biased region" description="Polar residues" evidence="1">
    <location>
        <begin position="483"/>
        <end position="496"/>
    </location>
</feature>
<feature type="region of interest" description="Disordered" evidence="1">
    <location>
        <begin position="561"/>
        <end position="591"/>
    </location>
</feature>
<evidence type="ECO:0000313" key="5">
    <source>
        <dbReference type="Proteomes" id="UP000254176"/>
    </source>
</evidence>
<evidence type="ECO:0000259" key="2">
    <source>
        <dbReference type="Pfam" id="PF07514"/>
    </source>
</evidence>
<dbReference type="EMBL" id="UGRP01000001">
    <property type="protein sequence ID" value="SUA18681.1"/>
    <property type="molecule type" value="Genomic_DNA"/>
</dbReference>
<evidence type="ECO:0000256" key="1">
    <source>
        <dbReference type="SAM" id="MobiDB-lite"/>
    </source>
</evidence>
<dbReference type="InterPro" id="IPR036388">
    <property type="entry name" value="WH-like_DNA-bd_sf"/>
</dbReference>
<dbReference type="InterPro" id="IPR036390">
    <property type="entry name" value="WH_DNA-bd_sf"/>
</dbReference>
<name>A0A378VPF4_NEIME</name>
<dbReference type="Pfam" id="PF07514">
    <property type="entry name" value="TraI_2"/>
    <property type="match status" value="1"/>
</dbReference>
<sequence length="853" mass="95166">MKTSLLTIASSLMLVSGSMLYLINTRKSTDSVSHNDEVAHINQNIVNDRFRILNAHELIQVLDLSPQISGIKMNLGLSDENWSKDALPFLEKYIAFVQRLPASESHHHAGDGGLVRHTLDVAALALVASTSQSWPPNAKTEEIAKKTAVWRYGIMCAALLHDVGKTVTGFQVELFDSAISLEKLLWLPDTGSMAESGKLYYRVEFPDAKSAYSTHAEIAWTFFQALVPSHVRQWLATTDPNLMITLRNYLSGKKDGSPLEQLIKNADMTSVSRDLRSGSRQRFSTAKRKPFIETIMETLKEMLSDRGVHFSIATTAGGDLFRKSDRIYLMSKNVPDYIRQYLRKNQHPAAGSFPADNQRIFDTLFEYRAVIPPENDPHRAINHIEVEFTRMDGEKIRNIFSVLCFNAKTLYPDGDYPTEFLGNLSEVSAKKEIPDVVVSEDKVSTQTQDAEDSSVTMTKDKMDFLSIQPVIAEQPPLPEKNQTETANTAFDNSKNTAAPAKNKSSESEKAKELGYSTIDNLIENFNLIEADSEQTESTNSEAETAENAVNLVQENIRVEVKTETEDKPRAEVKETETDNSPKTIKSGTKASRKKLADLFADNRKPIGKTAEPEPECAQIKTTETVTHQIDSEAVPLPESESAQNGMRELEQLRLREPTSSPRPVQVMDDSEGLDSLASGAKNMAELEAIVSERNLKKQSETESTEIVEDSVKAKHMEARDRGMQFLRWLADGLGDGSIAVNRSGATVHFIEQGMLLVTPAVFRDYAGGVFNKSDTESLGPLTQKGFEALRLHARTKKSSLHRVLTTNGSNRRLFYCYLIPEHNIKHIIQPGSRPQNNTDIKLDESDLLVMEQK</sequence>
<dbReference type="SUPFAM" id="SSF109604">
    <property type="entry name" value="HD-domain/PDEase-like"/>
    <property type="match status" value="1"/>
</dbReference>
<dbReference type="Gene3D" id="2.40.10.200">
    <property type="entry name" value="STY4665 C-terminal domain-like"/>
    <property type="match status" value="1"/>
</dbReference>
<feature type="compositionally biased region" description="Polar residues" evidence="1">
    <location>
        <begin position="578"/>
        <end position="589"/>
    </location>
</feature>
<organism evidence="4 5">
    <name type="scientific">Neisseria meningitidis</name>
    <dbReference type="NCBI Taxonomy" id="487"/>
    <lineage>
        <taxon>Bacteria</taxon>
        <taxon>Pseudomonadati</taxon>
        <taxon>Pseudomonadota</taxon>
        <taxon>Betaproteobacteria</taxon>
        <taxon>Neisseriales</taxon>
        <taxon>Neisseriaceae</taxon>
        <taxon>Neisseria</taxon>
    </lineage>
</organism>
<dbReference type="InterPro" id="IPR011119">
    <property type="entry name" value="Unchr_helicase_relaxase_TraI"/>
</dbReference>
<dbReference type="NCBIfam" id="NF041494">
    <property type="entry name" value="MobH"/>
    <property type="match status" value="1"/>
</dbReference>
<evidence type="ECO:0000259" key="3">
    <source>
        <dbReference type="Pfam" id="PF07515"/>
    </source>
</evidence>
<dbReference type="Gene3D" id="1.10.10.10">
    <property type="entry name" value="Winged helix-like DNA-binding domain superfamily/Winged helix DNA-binding domain"/>
    <property type="match status" value="1"/>
</dbReference>
<feature type="domain" description="Putative conjugal transfer nickase/helicase TraI C-terminal" evidence="3">
    <location>
        <begin position="721"/>
        <end position="820"/>
    </location>
</feature>
<dbReference type="SUPFAM" id="SSF46785">
    <property type="entry name" value="Winged helix' DNA-binding domain"/>
    <property type="match status" value="1"/>
</dbReference>
<proteinExistence type="predicted"/>
<accession>A0A378VPF4</accession>
<dbReference type="InterPro" id="IPR011093">
    <property type="entry name" value="TraI_2_C"/>
</dbReference>
<dbReference type="Pfam" id="PF07515">
    <property type="entry name" value="TraI_2_C"/>
    <property type="match status" value="1"/>
</dbReference>
<dbReference type="RefSeq" id="WP_002255887.1">
    <property type="nucleotide sequence ID" value="NZ_JADIJH010000001.1"/>
</dbReference>
<feature type="compositionally biased region" description="Basic and acidic residues" evidence="1">
    <location>
        <begin position="561"/>
        <end position="576"/>
    </location>
</feature>
<dbReference type="Gene3D" id="1.10.3210.40">
    <property type="match status" value="1"/>
</dbReference>
<dbReference type="AlphaFoldDB" id="A0A378VPF4"/>
<evidence type="ECO:0000313" key="4">
    <source>
        <dbReference type="EMBL" id="SUA18681.1"/>
    </source>
</evidence>
<reference evidence="4 5" key="1">
    <citation type="submission" date="2018-06" db="EMBL/GenBank/DDBJ databases">
        <authorList>
            <consortium name="Pathogen Informatics"/>
            <person name="Doyle S."/>
        </authorList>
    </citation>
    <scope>NUCLEOTIDE SEQUENCE [LARGE SCALE GENOMIC DNA]</scope>
    <source>
        <strain evidence="4 5">NCTC8554</strain>
    </source>
</reference>
<feature type="region of interest" description="Disordered" evidence="1">
    <location>
        <begin position="473"/>
        <end position="511"/>
    </location>
</feature>
<gene>
    <name evidence="4" type="ORF">NCTC8554_00360</name>
</gene>
<feature type="domain" description="Uncharacterised" evidence="2">
    <location>
        <begin position="68"/>
        <end position="366"/>
    </location>
</feature>